<feature type="domain" description="Helicase ATP-binding" evidence="13">
    <location>
        <begin position="33"/>
        <end position="209"/>
    </location>
</feature>
<dbReference type="InterPro" id="IPR027417">
    <property type="entry name" value="P-loop_NTPase"/>
</dbReference>
<evidence type="ECO:0000256" key="5">
    <source>
        <dbReference type="ARBA" id="ARBA00022806"/>
    </source>
</evidence>
<evidence type="ECO:0000313" key="17">
    <source>
        <dbReference type="Proteomes" id="UP000295197"/>
    </source>
</evidence>
<feature type="compositionally biased region" description="Low complexity" evidence="12">
    <location>
        <begin position="440"/>
        <end position="451"/>
    </location>
</feature>
<feature type="domain" description="DEAD-box RNA helicase Q" evidence="15">
    <location>
        <begin position="2"/>
        <end position="30"/>
    </location>
</feature>
<dbReference type="Proteomes" id="UP000295197">
    <property type="component" value="Unassembled WGS sequence"/>
</dbReference>
<name>A0A4R3VTJ9_9SPHI</name>
<dbReference type="PANTHER" id="PTHR47959">
    <property type="entry name" value="ATP-DEPENDENT RNA HELICASE RHLE-RELATED"/>
    <property type="match status" value="1"/>
</dbReference>
<dbReference type="GO" id="GO:0009266">
    <property type="term" value="P:response to temperature stimulus"/>
    <property type="evidence" value="ECO:0007669"/>
    <property type="project" value="UniProtKB-ARBA"/>
</dbReference>
<proteinExistence type="inferred from homology"/>
<dbReference type="PROSITE" id="PS00039">
    <property type="entry name" value="DEAD_ATP_HELICASE"/>
    <property type="match status" value="1"/>
</dbReference>
<dbReference type="Pfam" id="PF00271">
    <property type="entry name" value="Helicase_C"/>
    <property type="match status" value="1"/>
</dbReference>
<dbReference type="InterPro" id="IPR050079">
    <property type="entry name" value="DEAD_box_RNA_helicase"/>
</dbReference>
<dbReference type="SMART" id="SM00487">
    <property type="entry name" value="DEXDc"/>
    <property type="match status" value="1"/>
</dbReference>
<evidence type="ECO:0000259" key="13">
    <source>
        <dbReference type="PROSITE" id="PS51192"/>
    </source>
</evidence>
<evidence type="ECO:0000256" key="6">
    <source>
        <dbReference type="ARBA" id="ARBA00022840"/>
    </source>
</evidence>
<comment type="caution">
    <text evidence="16">The sequence shown here is derived from an EMBL/GenBank/DDBJ whole genome shotgun (WGS) entry which is preliminary data.</text>
</comment>
<keyword evidence="5 11" id="KW-0347">Helicase</keyword>
<dbReference type="InterPro" id="IPR014001">
    <property type="entry name" value="Helicase_ATP-bd"/>
</dbReference>
<dbReference type="AlphaFoldDB" id="A0A4R3VTJ9"/>
<dbReference type="Pfam" id="PF00270">
    <property type="entry name" value="DEAD"/>
    <property type="match status" value="1"/>
</dbReference>
<evidence type="ECO:0000256" key="12">
    <source>
        <dbReference type="SAM" id="MobiDB-lite"/>
    </source>
</evidence>
<evidence type="ECO:0000256" key="7">
    <source>
        <dbReference type="ARBA" id="ARBA00038437"/>
    </source>
</evidence>
<feature type="region of interest" description="Disordered" evidence="12">
    <location>
        <begin position="387"/>
        <end position="457"/>
    </location>
</feature>
<gene>
    <name evidence="16" type="ORF">EDC17_104227</name>
</gene>
<dbReference type="EC" id="3.6.4.13" evidence="1"/>
<dbReference type="InterPro" id="IPR044742">
    <property type="entry name" value="DEAD/DEAH_RhlB"/>
</dbReference>
<dbReference type="OrthoDB" id="9762011at2"/>
<evidence type="ECO:0000256" key="9">
    <source>
        <dbReference type="ARBA" id="ARBA00074363"/>
    </source>
</evidence>
<evidence type="ECO:0000256" key="2">
    <source>
        <dbReference type="ARBA" id="ARBA00022490"/>
    </source>
</evidence>
<evidence type="ECO:0000256" key="8">
    <source>
        <dbReference type="ARBA" id="ARBA00047984"/>
    </source>
</evidence>
<dbReference type="CDD" id="cd00268">
    <property type="entry name" value="DEADc"/>
    <property type="match status" value="1"/>
</dbReference>
<dbReference type="GO" id="GO:0003676">
    <property type="term" value="F:nucleic acid binding"/>
    <property type="evidence" value="ECO:0007669"/>
    <property type="project" value="InterPro"/>
</dbReference>
<dbReference type="GO" id="GO:0042255">
    <property type="term" value="P:ribosome assembly"/>
    <property type="evidence" value="ECO:0007669"/>
    <property type="project" value="UniProtKB-ARBA"/>
</dbReference>
<sequence>MKTFKDLKVSAPILDALEKEGYQNPTPIQEQAIPEVLKGKDLLGCAQTGTGKTAAFSIPILQLLNNFRPKDHKRGTIRSLILTPTRELAIQINESIESYGLNLKLKHAVVFGGVNQFSQVQQIRQGVDILVATPGRLLDLVSQKLVWLDKIEILVLDEADRMLDMGFIHDVKRVLSLVPQKRQTLFFSATMPKQIQALADSILSNPVKVEVTPESTTAETIQQTLYYIEKANKPKALLQLLNTRVDDNVLVFARTKHGADRLVKLLHKNEISAAAIHGNKSQNARQNALEAFKKKDIKVLVATDIAARGIDIDLLQYVINYEIPNMPESYVHRIGRSGRAGASGFAISLCDVEEIPYIKDIQYTIGFELPVEVMEGLSMSPQFVEKNQFGTSKGKGKGAKEQPKEGAKPDMRHKKKVKPTSKERRRNQERNAGGGGGNAGSSSSRSGGNRSRNNRTR</sequence>
<evidence type="ECO:0000256" key="10">
    <source>
        <dbReference type="PROSITE-ProRule" id="PRU00552"/>
    </source>
</evidence>
<keyword evidence="3 11" id="KW-0547">Nucleotide-binding</keyword>
<dbReference type="SUPFAM" id="SSF52540">
    <property type="entry name" value="P-loop containing nucleoside triphosphate hydrolases"/>
    <property type="match status" value="1"/>
</dbReference>
<evidence type="ECO:0000256" key="3">
    <source>
        <dbReference type="ARBA" id="ARBA00022741"/>
    </source>
</evidence>
<evidence type="ECO:0000256" key="1">
    <source>
        <dbReference type="ARBA" id="ARBA00012552"/>
    </source>
</evidence>
<dbReference type="SMART" id="SM00490">
    <property type="entry name" value="HELICc"/>
    <property type="match status" value="1"/>
</dbReference>
<dbReference type="EMBL" id="SMBZ01000042">
    <property type="protein sequence ID" value="TCV09589.1"/>
    <property type="molecule type" value="Genomic_DNA"/>
</dbReference>
<organism evidence="16 17">
    <name type="scientific">Sphingobacterium alimentarium</name>
    <dbReference type="NCBI Taxonomy" id="797292"/>
    <lineage>
        <taxon>Bacteria</taxon>
        <taxon>Pseudomonadati</taxon>
        <taxon>Bacteroidota</taxon>
        <taxon>Sphingobacteriia</taxon>
        <taxon>Sphingobacteriales</taxon>
        <taxon>Sphingobacteriaceae</taxon>
        <taxon>Sphingobacterium</taxon>
    </lineage>
</organism>
<keyword evidence="6 11" id="KW-0067">ATP-binding</keyword>
<keyword evidence="4 11" id="KW-0378">Hydrolase</keyword>
<keyword evidence="17" id="KW-1185">Reference proteome</keyword>
<dbReference type="FunFam" id="3.40.50.300:FF:000108">
    <property type="entry name" value="ATP-dependent RNA helicase RhlE"/>
    <property type="match status" value="1"/>
</dbReference>
<evidence type="ECO:0000256" key="11">
    <source>
        <dbReference type="RuleBase" id="RU000492"/>
    </source>
</evidence>
<reference evidence="16 17" key="1">
    <citation type="submission" date="2019-03" db="EMBL/GenBank/DDBJ databases">
        <title>Genomic Encyclopedia of Type Strains, Phase IV (KMG-IV): sequencing the most valuable type-strain genomes for metagenomic binning, comparative biology and taxonomic classification.</title>
        <authorList>
            <person name="Goeker M."/>
        </authorList>
    </citation>
    <scope>NUCLEOTIDE SEQUENCE [LARGE SCALE GENOMIC DNA]</scope>
    <source>
        <strain evidence="16 17">DSM 22362</strain>
    </source>
</reference>
<dbReference type="CDD" id="cd18787">
    <property type="entry name" value="SF2_C_DEAD"/>
    <property type="match status" value="1"/>
</dbReference>
<feature type="compositionally biased region" description="Basic and acidic residues" evidence="12">
    <location>
        <begin position="420"/>
        <end position="429"/>
    </location>
</feature>
<dbReference type="InterPro" id="IPR001650">
    <property type="entry name" value="Helicase_C-like"/>
</dbReference>
<dbReference type="GO" id="GO:0005524">
    <property type="term" value="F:ATP binding"/>
    <property type="evidence" value="ECO:0007669"/>
    <property type="project" value="UniProtKB-KW"/>
</dbReference>
<dbReference type="InterPro" id="IPR000629">
    <property type="entry name" value="RNA-helicase_DEAD-box_CS"/>
</dbReference>
<dbReference type="RefSeq" id="WP_132778555.1">
    <property type="nucleotide sequence ID" value="NZ_SMBZ01000042.1"/>
</dbReference>
<dbReference type="PROSITE" id="PS51194">
    <property type="entry name" value="HELICASE_CTER"/>
    <property type="match status" value="1"/>
</dbReference>
<evidence type="ECO:0000259" key="15">
    <source>
        <dbReference type="PROSITE" id="PS51195"/>
    </source>
</evidence>
<dbReference type="PANTHER" id="PTHR47959:SF13">
    <property type="entry name" value="ATP-DEPENDENT RNA HELICASE RHLE"/>
    <property type="match status" value="1"/>
</dbReference>
<dbReference type="PROSITE" id="PS51195">
    <property type="entry name" value="Q_MOTIF"/>
    <property type="match status" value="1"/>
</dbReference>
<accession>A0A4R3VTJ9</accession>
<evidence type="ECO:0000259" key="14">
    <source>
        <dbReference type="PROSITE" id="PS51194"/>
    </source>
</evidence>
<feature type="short sequence motif" description="Q motif" evidence="10">
    <location>
        <begin position="2"/>
        <end position="30"/>
    </location>
</feature>
<dbReference type="PROSITE" id="PS51192">
    <property type="entry name" value="HELICASE_ATP_BIND_1"/>
    <property type="match status" value="1"/>
</dbReference>
<dbReference type="Gene3D" id="3.40.50.300">
    <property type="entry name" value="P-loop containing nucleotide triphosphate hydrolases"/>
    <property type="match status" value="2"/>
</dbReference>
<evidence type="ECO:0000256" key="4">
    <source>
        <dbReference type="ARBA" id="ARBA00022801"/>
    </source>
</evidence>
<dbReference type="InterPro" id="IPR014014">
    <property type="entry name" value="RNA_helicase_DEAD_Q_motif"/>
</dbReference>
<feature type="compositionally biased region" description="Basic and acidic residues" evidence="12">
    <location>
        <begin position="398"/>
        <end position="410"/>
    </location>
</feature>
<dbReference type="InterPro" id="IPR011545">
    <property type="entry name" value="DEAD/DEAH_box_helicase_dom"/>
</dbReference>
<keyword evidence="2" id="KW-0963">Cytoplasm</keyword>
<dbReference type="GO" id="GO:0016787">
    <property type="term" value="F:hydrolase activity"/>
    <property type="evidence" value="ECO:0007669"/>
    <property type="project" value="UniProtKB-KW"/>
</dbReference>
<comment type="catalytic activity">
    <reaction evidence="8">
        <text>ATP + H2O = ADP + phosphate + H(+)</text>
        <dbReference type="Rhea" id="RHEA:13065"/>
        <dbReference type="ChEBI" id="CHEBI:15377"/>
        <dbReference type="ChEBI" id="CHEBI:15378"/>
        <dbReference type="ChEBI" id="CHEBI:30616"/>
        <dbReference type="ChEBI" id="CHEBI:43474"/>
        <dbReference type="ChEBI" id="CHEBI:456216"/>
        <dbReference type="EC" id="3.6.4.13"/>
    </reaction>
</comment>
<protein>
    <recommendedName>
        <fullName evidence="9">DEAD-box ATP-dependent RNA helicase RhpA</fullName>
        <ecNumber evidence="1">3.6.4.13</ecNumber>
    </recommendedName>
</protein>
<dbReference type="GO" id="GO:0003724">
    <property type="term" value="F:RNA helicase activity"/>
    <property type="evidence" value="ECO:0007669"/>
    <property type="project" value="UniProtKB-EC"/>
</dbReference>
<dbReference type="GO" id="GO:0005829">
    <property type="term" value="C:cytosol"/>
    <property type="evidence" value="ECO:0007669"/>
    <property type="project" value="TreeGrafter"/>
</dbReference>
<comment type="similarity">
    <text evidence="7 11">Belongs to the DEAD box helicase family.</text>
</comment>
<evidence type="ECO:0000313" key="16">
    <source>
        <dbReference type="EMBL" id="TCV09589.1"/>
    </source>
</evidence>
<feature type="domain" description="Helicase C-terminal" evidence="14">
    <location>
        <begin position="220"/>
        <end position="385"/>
    </location>
</feature>